<accession>A0A7X2L1C3</accession>
<keyword evidence="1" id="KW-0812">Transmembrane</keyword>
<feature type="transmembrane region" description="Helical" evidence="1">
    <location>
        <begin position="103"/>
        <end position="124"/>
    </location>
</feature>
<evidence type="ECO:0000313" key="4">
    <source>
        <dbReference type="Proteomes" id="UP000463051"/>
    </source>
</evidence>
<feature type="transmembrane region" description="Helical" evidence="1">
    <location>
        <begin position="172"/>
        <end position="190"/>
    </location>
</feature>
<proteinExistence type="predicted"/>
<dbReference type="CDD" id="cd03386">
    <property type="entry name" value="PAP2_Aur1_like"/>
    <property type="match status" value="1"/>
</dbReference>
<feature type="transmembrane region" description="Helical" evidence="1">
    <location>
        <begin position="69"/>
        <end position="91"/>
    </location>
</feature>
<feature type="transmembrane region" description="Helical" evidence="1">
    <location>
        <begin position="31"/>
        <end position="49"/>
    </location>
</feature>
<evidence type="ECO:0000313" key="3">
    <source>
        <dbReference type="EMBL" id="MRN52176.1"/>
    </source>
</evidence>
<organism evidence="3 4">
    <name type="scientific">Paenibacillus monticola</name>
    <dbReference type="NCBI Taxonomy" id="2666075"/>
    <lineage>
        <taxon>Bacteria</taxon>
        <taxon>Bacillati</taxon>
        <taxon>Bacillota</taxon>
        <taxon>Bacilli</taxon>
        <taxon>Bacillales</taxon>
        <taxon>Paenibacillaceae</taxon>
        <taxon>Paenibacillus</taxon>
    </lineage>
</organism>
<sequence>MFHNEMAVIKSCSPKNLRRGVNSLKKLQKQLPLLWLLSIPLIGILYTLQNHVRPVVHVLSTQFDRATPFIPFFSVFYFIWYPFIFITLYLILQQRRSAYYQTLAAVCFGILVANFTFLIFPTYVPRPQLGSGWNFFVPITYRLDEPYNGFPSIHVLTCYLMLRGAAILPKRSSWAVSIMACLIILSTLFIKQHVIADMAAGIALGEIVFRMTGRLIKERQQPLTQDSVVEL</sequence>
<dbReference type="InterPro" id="IPR026841">
    <property type="entry name" value="Aur1/Ipt1"/>
</dbReference>
<dbReference type="EMBL" id="WJXB01000001">
    <property type="protein sequence ID" value="MRN52176.1"/>
    <property type="molecule type" value="Genomic_DNA"/>
</dbReference>
<dbReference type="Pfam" id="PF14378">
    <property type="entry name" value="PAP2_3"/>
    <property type="match status" value="1"/>
</dbReference>
<gene>
    <name evidence="3" type="ORF">GJB61_04110</name>
</gene>
<keyword evidence="1" id="KW-0472">Membrane</keyword>
<keyword evidence="4" id="KW-1185">Reference proteome</keyword>
<feature type="domain" description="Inositolphosphotransferase Aur1/Ipt1" evidence="2">
    <location>
        <begin position="62"/>
        <end position="205"/>
    </location>
</feature>
<keyword evidence="1" id="KW-1133">Transmembrane helix</keyword>
<comment type="caution">
    <text evidence="3">The sequence shown here is derived from an EMBL/GenBank/DDBJ whole genome shotgun (WGS) entry which is preliminary data.</text>
</comment>
<dbReference type="AlphaFoldDB" id="A0A7X2L1C3"/>
<name>A0A7X2L1C3_9BACL</name>
<dbReference type="SUPFAM" id="SSF48317">
    <property type="entry name" value="Acid phosphatase/Vanadium-dependent haloperoxidase"/>
    <property type="match status" value="1"/>
</dbReference>
<dbReference type="InterPro" id="IPR036938">
    <property type="entry name" value="PAP2/HPO_sf"/>
</dbReference>
<dbReference type="Proteomes" id="UP000463051">
    <property type="component" value="Unassembled WGS sequence"/>
</dbReference>
<reference evidence="3 4" key="1">
    <citation type="submission" date="2019-11" db="EMBL/GenBank/DDBJ databases">
        <title>Paenibacillus monticola sp. nov., a novel PGPR strain isolated from mountain sample in China.</title>
        <authorList>
            <person name="Zhao Q."/>
            <person name="Li H.-P."/>
            <person name="Zhang J.-L."/>
        </authorList>
    </citation>
    <scope>NUCLEOTIDE SEQUENCE [LARGE SCALE GENOMIC DNA]</scope>
    <source>
        <strain evidence="3 4">LC-T2</strain>
    </source>
</reference>
<protein>
    <submittedName>
        <fullName evidence="3">Phosphatase PAP2 family protein</fullName>
    </submittedName>
</protein>
<evidence type="ECO:0000256" key="1">
    <source>
        <dbReference type="SAM" id="Phobius"/>
    </source>
</evidence>
<evidence type="ECO:0000259" key="2">
    <source>
        <dbReference type="Pfam" id="PF14378"/>
    </source>
</evidence>
<dbReference type="GO" id="GO:0016020">
    <property type="term" value="C:membrane"/>
    <property type="evidence" value="ECO:0007669"/>
    <property type="project" value="UniProtKB-SubCell"/>
</dbReference>